<keyword evidence="2" id="KW-1185">Reference proteome</keyword>
<name>A0A2N5X4P0_9GAMM</name>
<protein>
    <submittedName>
        <fullName evidence="1">Uncharacterized protein</fullName>
    </submittedName>
</protein>
<sequence>MRIYVDGKVVEFPDGTPQEEIEKALVSFRRPDDGTAWMEDYSAANEVGAKEAALIGAGRTVDKFATGVTDLFAGDAEQAQTANEQAQADQAYAQLQDKHPVATTVGEIAGYAPSGMIPGGAAVQVAVGGLTGAAMYNNPEDRTKQGVIDAAISAVPYGAGRLLKKSMGANTGRLASRADDLGWQLTPAEKLNASALRRLEASMESFPPTAGPIRKMKQPRQAAMNRVALEAIGESGDDFADDALLAARARLGEVFDTTIRGNTFEIDNAFLKSLAETEGAAKSGLLGGGNTSKIVDNILDVAAKGDGKVAGDTLQQWRTTLQTAAHKAYRSDTATKEYADALDAMVNSIDDLVERTLPGDDLKAWKLARKQWTAVKKLEKSKAIHESGDVSGRKLANSLMSQDTQGYYRGANKSDLYDAARLSKAYPPMPDSGTASRASIPMMMMTPPAYLAGGNLAARAYANPKAAAHWGAVAGRAATQSEPAPNSPQAFMQAATGGGTAQALSRDNRQRQMLELMNGSLNPTTNLYAQMLNQFRREEEK</sequence>
<accession>A0A2N5X4P0</accession>
<comment type="caution">
    <text evidence="1">The sequence shown here is derived from an EMBL/GenBank/DDBJ whole genome shotgun (WGS) entry which is preliminary data.</text>
</comment>
<dbReference type="Proteomes" id="UP000235005">
    <property type="component" value="Unassembled WGS sequence"/>
</dbReference>
<dbReference type="RefSeq" id="WP_101517779.1">
    <property type="nucleotide sequence ID" value="NZ_PKUS01000007.1"/>
</dbReference>
<evidence type="ECO:0000313" key="2">
    <source>
        <dbReference type="Proteomes" id="UP000235005"/>
    </source>
</evidence>
<proteinExistence type="predicted"/>
<organism evidence="1 2">
    <name type="scientific">Pseudohalioglobus lutimaris</name>
    <dbReference type="NCBI Taxonomy" id="1737061"/>
    <lineage>
        <taxon>Bacteria</taxon>
        <taxon>Pseudomonadati</taxon>
        <taxon>Pseudomonadota</taxon>
        <taxon>Gammaproteobacteria</taxon>
        <taxon>Cellvibrionales</taxon>
        <taxon>Halieaceae</taxon>
        <taxon>Pseudohalioglobus</taxon>
    </lineage>
</organism>
<gene>
    <name evidence="1" type="ORF">C0039_07970</name>
</gene>
<evidence type="ECO:0000313" key="1">
    <source>
        <dbReference type="EMBL" id="PLW69454.1"/>
    </source>
</evidence>
<dbReference type="AlphaFoldDB" id="A0A2N5X4P0"/>
<dbReference type="EMBL" id="PKUS01000007">
    <property type="protein sequence ID" value="PLW69454.1"/>
    <property type="molecule type" value="Genomic_DNA"/>
</dbReference>
<reference evidence="1 2" key="1">
    <citation type="submission" date="2018-01" db="EMBL/GenBank/DDBJ databases">
        <title>The draft genome sequence of Halioglobus lutimaris HF004.</title>
        <authorList>
            <person name="Du Z.-J."/>
            <person name="Shi M.-J."/>
        </authorList>
    </citation>
    <scope>NUCLEOTIDE SEQUENCE [LARGE SCALE GENOMIC DNA]</scope>
    <source>
        <strain evidence="1 2">HF004</strain>
    </source>
</reference>